<dbReference type="Proteomes" id="UP001162741">
    <property type="component" value="Chromosome"/>
</dbReference>
<proteinExistence type="predicted"/>
<evidence type="ECO:0000313" key="1">
    <source>
        <dbReference type="EMBL" id="UYQ94472.1"/>
    </source>
</evidence>
<accession>A0ABY6J837</accession>
<dbReference type="RefSeq" id="WP_264282354.1">
    <property type="nucleotide sequence ID" value="NZ_CP107006.1"/>
</dbReference>
<gene>
    <name evidence="1" type="ORF">MKQ68_05130</name>
</gene>
<evidence type="ECO:0000313" key="2">
    <source>
        <dbReference type="Proteomes" id="UP001162741"/>
    </source>
</evidence>
<dbReference type="Gene3D" id="1.25.10.10">
    <property type="entry name" value="Leucine-rich Repeat Variant"/>
    <property type="match status" value="1"/>
</dbReference>
<dbReference type="EMBL" id="CP107006">
    <property type="protein sequence ID" value="UYQ94472.1"/>
    <property type="molecule type" value="Genomic_DNA"/>
</dbReference>
<keyword evidence="2" id="KW-1185">Reference proteome</keyword>
<dbReference type="InterPro" id="IPR016024">
    <property type="entry name" value="ARM-type_fold"/>
</dbReference>
<dbReference type="InterPro" id="IPR011989">
    <property type="entry name" value="ARM-like"/>
</dbReference>
<name>A0ABY6J837_9BACT</name>
<protein>
    <submittedName>
        <fullName evidence="1">HEAT repeat domain-containing protein</fullName>
    </submittedName>
</protein>
<reference evidence="1" key="1">
    <citation type="submission" date="2022-10" db="EMBL/GenBank/DDBJ databases">
        <title>Chitinophaga sp. nov., isolated from soil.</title>
        <authorList>
            <person name="Jeon C.O."/>
        </authorList>
    </citation>
    <scope>NUCLEOTIDE SEQUENCE</scope>
    <source>
        <strain evidence="1">R8</strain>
    </source>
</reference>
<dbReference type="Pfam" id="PF13646">
    <property type="entry name" value="HEAT_2"/>
    <property type="match status" value="1"/>
</dbReference>
<sequence>MKSKTSFAIVVDQETYQQVKKEIDAYRTAVEQSGLGTYIVAGNFANPGELRKLLKELYARPQQLEGAVLVGDIPIAMVRDAQYLTSTFKMNQKINWQRSSVPSDRFYDDFGLEFDFIKQDTARKDYFYYSISPDGAQQIHMNIYTARIKPPVIAGKTKYQLIGEYLVKAVNEKKQQNKIDDVFISTAHGYNSESINSQTGELLAFRSQFPDLFTPNHQVKVFSFQNDPALKFSLLSALKQPQTDIAIMHGHGDTDVQLINGYPYVSAPAPSIENITRYLRSKIQAAKEDGRDVQKAKQGFVEWLGVPMAWMDNALDPEVIKQDSLFIRNQDIHIDDILNTKPNARFVMLDNCLTGSFHLDEYIAGYYPFSGGRNIVAVANSIGVLQDLWPDQLMGIMQHGARMGNWFKHVAYLETHMMGDPTFAFARNSNSPDVNAAITVKQPVSYWKALLQKPDADLRALALIYLGAQMDARAYSELLKNAYFTSPYETTRMQAFSQLEKLDNADFLAVLKAATTDPYEFIRRRALYEITEDGGDQFVAPVVNMIVNDYHSERIAFKLRGVLTFINADLALQEINKQINDSTMVHFAATRAELEKSIRANEKKVKEMIDTILDNSKTDKVRLFEITTMRAYRYHQTVPALVTVVKDAKSSEALRLAALEALSWFPRSWRKAEIVTLCKEIGADNNYSVELKKQARKNLRLFM</sequence>
<organism evidence="1 2">
    <name type="scientific">Chitinophaga horti</name>
    <dbReference type="NCBI Taxonomy" id="2920382"/>
    <lineage>
        <taxon>Bacteria</taxon>
        <taxon>Pseudomonadati</taxon>
        <taxon>Bacteroidota</taxon>
        <taxon>Chitinophagia</taxon>
        <taxon>Chitinophagales</taxon>
        <taxon>Chitinophagaceae</taxon>
        <taxon>Chitinophaga</taxon>
    </lineage>
</organism>
<dbReference type="SUPFAM" id="SSF48371">
    <property type="entry name" value="ARM repeat"/>
    <property type="match status" value="1"/>
</dbReference>